<evidence type="ECO:0000256" key="1">
    <source>
        <dbReference type="SAM" id="MobiDB-lite"/>
    </source>
</evidence>
<reference evidence="2 3" key="1">
    <citation type="journal article" date="2014" name="BMC Genomics">
        <title>Comparative genome sequencing reveals chemotype-specific gene clusters in the toxigenic black mold Stachybotrys.</title>
        <authorList>
            <person name="Semeiks J."/>
            <person name="Borek D."/>
            <person name="Otwinowski Z."/>
            <person name="Grishin N.V."/>
        </authorList>
    </citation>
    <scope>NUCLEOTIDE SEQUENCE [LARGE SCALE GENOMIC DNA]</scope>
    <source>
        <strain evidence="3">CBS 109288 / IBT 7711</strain>
    </source>
</reference>
<gene>
    <name evidence="2" type="ORF">S7711_11383</name>
</gene>
<protein>
    <submittedName>
        <fullName evidence="2">Uncharacterized protein</fullName>
    </submittedName>
</protein>
<dbReference type="AlphaFoldDB" id="A0A084AW88"/>
<feature type="compositionally biased region" description="Basic and acidic residues" evidence="1">
    <location>
        <begin position="376"/>
        <end position="395"/>
    </location>
</feature>
<proteinExistence type="predicted"/>
<feature type="region of interest" description="Disordered" evidence="1">
    <location>
        <begin position="306"/>
        <end position="421"/>
    </location>
</feature>
<dbReference type="HOGENOM" id="CLU_605762_0_0_1"/>
<name>A0A084AW88_STACB</name>
<feature type="region of interest" description="Disordered" evidence="1">
    <location>
        <begin position="264"/>
        <end position="290"/>
    </location>
</feature>
<evidence type="ECO:0000313" key="3">
    <source>
        <dbReference type="Proteomes" id="UP000028045"/>
    </source>
</evidence>
<feature type="compositionally biased region" description="Polar residues" evidence="1">
    <location>
        <begin position="268"/>
        <end position="279"/>
    </location>
</feature>
<keyword evidence="3" id="KW-1185">Reference proteome</keyword>
<dbReference type="OrthoDB" id="5104110at2759"/>
<dbReference type="Proteomes" id="UP000028045">
    <property type="component" value="Unassembled WGS sequence"/>
</dbReference>
<evidence type="ECO:0000313" key="2">
    <source>
        <dbReference type="EMBL" id="KEY69567.1"/>
    </source>
</evidence>
<organism evidence="2 3">
    <name type="scientific">Stachybotrys chartarum (strain CBS 109288 / IBT 7711)</name>
    <name type="common">Toxic black mold</name>
    <name type="synonym">Stilbospora chartarum</name>
    <dbReference type="NCBI Taxonomy" id="1280523"/>
    <lineage>
        <taxon>Eukaryota</taxon>
        <taxon>Fungi</taxon>
        <taxon>Dikarya</taxon>
        <taxon>Ascomycota</taxon>
        <taxon>Pezizomycotina</taxon>
        <taxon>Sordariomycetes</taxon>
        <taxon>Hypocreomycetidae</taxon>
        <taxon>Hypocreales</taxon>
        <taxon>Stachybotryaceae</taxon>
        <taxon>Stachybotrys</taxon>
    </lineage>
</organism>
<feature type="compositionally biased region" description="Basic and acidic residues" evidence="1">
    <location>
        <begin position="311"/>
        <end position="321"/>
    </location>
</feature>
<dbReference type="EMBL" id="KL648524">
    <property type="protein sequence ID" value="KEY69567.1"/>
    <property type="molecule type" value="Genomic_DNA"/>
</dbReference>
<accession>A0A084AW88</accession>
<sequence length="452" mass="49981">MILPLAYETRNGVRELICLMFLSGRWREPTAQQAACNVSDPVKDSTAGTHLCKDHALRVLRISVLFSSVRSSVEQIMNRNTVSESANRATASCGVRMSFRHRQSVFATDTETVGPLLVQVAVINTNRDIVFQVHIHHDCATVDELWRPATKACAGKLTNRQRAARCKAFGLQSAKHDGNVLTPAADDAILRLFTQIPKVADIDSAFSHRWAAREEKMCASFLQEKLRENPYAPWMNLLRTASFYLLSRGVFKFFRIDDDLRIPIGQSDGPSDQCPSPSVGSEVHEPSNCAPCGSCGENKITKRIQSANSSREVEVVNDSRESATSASRKRTKSGQLRKDSAVSADCHDAESSQEAVSDSDEQGVPGQRKKLRSARSRKDPTVSDGLKDPEFHESLHVGSNVDQAQVVKPSKKSASRKGEPCEACHAKPRIAYYRECQECQEAWAEVAHEEAN</sequence>
<feature type="compositionally biased region" description="Basic and acidic residues" evidence="1">
    <location>
        <begin position="336"/>
        <end position="350"/>
    </location>
</feature>